<comment type="similarity">
    <text evidence="4">Belongs to the ELP4 family.</text>
</comment>
<evidence type="ECO:0000313" key="10">
    <source>
        <dbReference type="EMBL" id="GJE85779.1"/>
    </source>
</evidence>
<dbReference type="GO" id="GO:0005737">
    <property type="term" value="C:cytoplasm"/>
    <property type="evidence" value="ECO:0007669"/>
    <property type="project" value="UniProtKB-SubCell"/>
</dbReference>
<dbReference type="CDD" id="cd19494">
    <property type="entry name" value="Elp4"/>
    <property type="match status" value="1"/>
</dbReference>
<evidence type="ECO:0000256" key="7">
    <source>
        <dbReference type="ARBA" id="ARBA00022694"/>
    </source>
</evidence>
<evidence type="ECO:0000256" key="4">
    <source>
        <dbReference type="ARBA" id="ARBA00007573"/>
    </source>
</evidence>
<dbReference type="AlphaFoldDB" id="A0A9P3L8R7"/>
<comment type="subcellular location">
    <subcellularLocation>
        <location evidence="2">Cytoplasm</location>
    </subcellularLocation>
    <subcellularLocation>
        <location evidence="1">Nucleus</location>
    </subcellularLocation>
</comment>
<organism evidence="10 11">
    <name type="scientific">Phanerochaete sordida</name>
    <dbReference type="NCBI Taxonomy" id="48140"/>
    <lineage>
        <taxon>Eukaryota</taxon>
        <taxon>Fungi</taxon>
        <taxon>Dikarya</taxon>
        <taxon>Basidiomycota</taxon>
        <taxon>Agaricomycotina</taxon>
        <taxon>Agaricomycetes</taxon>
        <taxon>Polyporales</taxon>
        <taxon>Phanerochaetaceae</taxon>
        <taxon>Phanerochaete</taxon>
    </lineage>
</organism>
<evidence type="ECO:0000256" key="3">
    <source>
        <dbReference type="ARBA" id="ARBA00005043"/>
    </source>
</evidence>
<keyword evidence="6" id="KW-0963">Cytoplasm</keyword>
<evidence type="ECO:0000256" key="6">
    <source>
        <dbReference type="ARBA" id="ARBA00022490"/>
    </source>
</evidence>
<dbReference type="Gene3D" id="3.40.50.300">
    <property type="entry name" value="P-loop containing nucleotide triphosphate hydrolases"/>
    <property type="match status" value="1"/>
</dbReference>
<dbReference type="GO" id="GO:0033588">
    <property type="term" value="C:elongator holoenzyme complex"/>
    <property type="evidence" value="ECO:0007669"/>
    <property type="project" value="InterPro"/>
</dbReference>
<sequence>MSSFKRKTTAKQPDAPPGTKPLAGAAGVHITSTGIPSLDDILGGGLPLRCTQLVLAPDAHSAYGELVQKYFVAQGLAAGQDVCVVHECPRAFVEACMWTPAAPGVLPAAAHADEDEEKAAEGDAKIKIAWRYEQMKQFQTTVPASNQSGDDFCQVFDLTSRIPPVAVDAAISKQQLSFIEVGQSTERPLRRVLNQIVELLGPEESETNSRKALRVCIPALGSPAWGDVEPQDICYFLYSLRAALAKRRHACASISLPPYLCDVDFGGPGWVQKLGWLSDACVSLSAFTANPSLSAIFPSYHGFVHIHTLPSPLVLVPPSDRFSTLRGLSSSGENNLAFKNMRKRLVFETLHLDLEGGVSERRTTPATNTIETIVPPTHDHGHAHAHVKAGVAGMATVEVQLEQTEQRIIQERPAEVTVESTTATTTTTVKKKPKKRVAFQSDRPDLYDF</sequence>
<keyword evidence="8" id="KW-0539">Nucleus</keyword>
<gene>
    <name evidence="10" type="ORF">PsYK624_018580</name>
</gene>
<dbReference type="PANTHER" id="PTHR12896">
    <property type="entry name" value="PAX6 NEIGHBOR PROTEIN PAXNEB"/>
    <property type="match status" value="1"/>
</dbReference>
<feature type="region of interest" description="Disordered" evidence="9">
    <location>
        <begin position="1"/>
        <end position="25"/>
    </location>
</feature>
<dbReference type="PANTHER" id="PTHR12896:SF1">
    <property type="entry name" value="ELONGATOR COMPLEX PROTEIN 4"/>
    <property type="match status" value="1"/>
</dbReference>
<evidence type="ECO:0000256" key="2">
    <source>
        <dbReference type="ARBA" id="ARBA00004496"/>
    </source>
</evidence>
<evidence type="ECO:0000313" key="11">
    <source>
        <dbReference type="Proteomes" id="UP000703269"/>
    </source>
</evidence>
<dbReference type="Proteomes" id="UP000703269">
    <property type="component" value="Unassembled WGS sequence"/>
</dbReference>
<keyword evidence="7" id="KW-0819">tRNA processing</keyword>
<accession>A0A9P3L8R7</accession>
<evidence type="ECO:0000256" key="1">
    <source>
        <dbReference type="ARBA" id="ARBA00004123"/>
    </source>
</evidence>
<name>A0A9P3L8R7_9APHY</name>
<keyword evidence="11" id="KW-1185">Reference proteome</keyword>
<evidence type="ECO:0000256" key="9">
    <source>
        <dbReference type="SAM" id="MobiDB-lite"/>
    </source>
</evidence>
<dbReference type="InterPro" id="IPR008728">
    <property type="entry name" value="Elongator_complex_protein_4"/>
</dbReference>
<comment type="caution">
    <text evidence="10">The sequence shown here is derived from an EMBL/GenBank/DDBJ whole genome shotgun (WGS) entry which is preliminary data.</text>
</comment>
<protein>
    <recommendedName>
        <fullName evidence="5">Elongator complex protein 4</fullName>
    </recommendedName>
</protein>
<evidence type="ECO:0000256" key="8">
    <source>
        <dbReference type="ARBA" id="ARBA00023242"/>
    </source>
</evidence>
<dbReference type="OrthoDB" id="289162at2759"/>
<dbReference type="GO" id="GO:0008023">
    <property type="term" value="C:transcription elongation factor complex"/>
    <property type="evidence" value="ECO:0007669"/>
    <property type="project" value="TreeGrafter"/>
</dbReference>
<evidence type="ECO:0000256" key="5">
    <source>
        <dbReference type="ARBA" id="ARBA00020265"/>
    </source>
</evidence>
<dbReference type="EMBL" id="BPQB01000003">
    <property type="protein sequence ID" value="GJE85779.1"/>
    <property type="molecule type" value="Genomic_DNA"/>
</dbReference>
<dbReference type="GO" id="GO:0002098">
    <property type="term" value="P:tRNA wobble uridine modification"/>
    <property type="evidence" value="ECO:0007669"/>
    <property type="project" value="InterPro"/>
</dbReference>
<dbReference type="Pfam" id="PF05625">
    <property type="entry name" value="PAXNEB"/>
    <property type="match status" value="1"/>
</dbReference>
<comment type="pathway">
    <text evidence="3">tRNA modification; 5-methoxycarbonylmethyl-2-thiouridine-tRNA biosynthesis.</text>
</comment>
<reference evidence="10 11" key="1">
    <citation type="submission" date="2021-08" db="EMBL/GenBank/DDBJ databases">
        <title>Draft Genome Sequence of Phanerochaete sordida strain YK-624.</title>
        <authorList>
            <person name="Mori T."/>
            <person name="Dohra H."/>
            <person name="Suzuki T."/>
            <person name="Kawagishi H."/>
            <person name="Hirai H."/>
        </authorList>
    </citation>
    <scope>NUCLEOTIDE SEQUENCE [LARGE SCALE GENOMIC DNA]</scope>
    <source>
        <strain evidence="10 11">YK-624</strain>
    </source>
</reference>
<dbReference type="InterPro" id="IPR027417">
    <property type="entry name" value="P-loop_NTPase"/>
</dbReference>
<proteinExistence type="inferred from homology"/>